<proteinExistence type="inferred from homology"/>
<dbReference type="PANTHER" id="PTHR42792:SF2">
    <property type="entry name" value="FLAGELLIN"/>
    <property type="match status" value="1"/>
</dbReference>
<gene>
    <name evidence="7" type="ORF">SAMN04488503_1148</name>
</gene>
<feature type="coiled-coil region" evidence="4">
    <location>
        <begin position="223"/>
        <end position="254"/>
    </location>
</feature>
<evidence type="ECO:0000256" key="2">
    <source>
        <dbReference type="ARBA" id="ARBA00023143"/>
    </source>
</evidence>
<dbReference type="PRINTS" id="PR00207">
    <property type="entry name" value="FLAGELLIN"/>
</dbReference>
<dbReference type="Pfam" id="PF00669">
    <property type="entry name" value="Flagellin_N"/>
    <property type="match status" value="1"/>
</dbReference>
<evidence type="ECO:0000259" key="6">
    <source>
        <dbReference type="Pfam" id="PF00700"/>
    </source>
</evidence>
<evidence type="ECO:0000256" key="4">
    <source>
        <dbReference type="SAM" id="Coils"/>
    </source>
</evidence>
<evidence type="ECO:0000313" key="8">
    <source>
        <dbReference type="Proteomes" id="UP000198324"/>
    </source>
</evidence>
<protein>
    <recommendedName>
        <fullName evidence="3">Flagellin</fullName>
    </recommendedName>
</protein>
<feature type="domain" description="Flagellin N-terminal" evidence="5">
    <location>
        <begin position="6"/>
        <end position="142"/>
    </location>
</feature>
<name>A0A238Z1T0_9BACT</name>
<keyword evidence="8" id="KW-1185">Reference proteome</keyword>
<comment type="subcellular location">
    <subcellularLocation>
        <location evidence="3">Secreted</location>
    </subcellularLocation>
    <subcellularLocation>
        <location evidence="3">Bacterial flagellum</location>
    </subcellularLocation>
</comment>
<dbReference type="EMBL" id="FZOC01000002">
    <property type="protein sequence ID" value="SNR76911.1"/>
    <property type="molecule type" value="Genomic_DNA"/>
</dbReference>
<dbReference type="PANTHER" id="PTHR42792">
    <property type="entry name" value="FLAGELLIN"/>
    <property type="match status" value="1"/>
</dbReference>
<accession>A0A238Z1T0</accession>
<dbReference type="GO" id="GO:0005198">
    <property type="term" value="F:structural molecule activity"/>
    <property type="evidence" value="ECO:0007669"/>
    <property type="project" value="UniProtKB-UniRule"/>
</dbReference>
<evidence type="ECO:0000256" key="1">
    <source>
        <dbReference type="ARBA" id="ARBA00005709"/>
    </source>
</evidence>
<evidence type="ECO:0000256" key="3">
    <source>
        <dbReference type="RuleBase" id="RU362073"/>
    </source>
</evidence>
<organism evidence="7 8">
    <name type="scientific">Humidesulfovibrio mexicanus</name>
    <dbReference type="NCBI Taxonomy" id="147047"/>
    <lineage>
        <taxon>Bacteria</taxon>
        <taxon>Pseudomonadati</taxon>
        <taxon>Thermodesulfobacteriota</taxon>
        <taxon>Desulfovibrionia</taxon>
        <taxon>Desulfovibrionales</taxon>
        <taxon>Desulfovibrionaceae</taxon>
        <taxon>Humidesulfovibrio</taxon>
    </lineage>
</organism>
<dbReference type="OrthoDB" id="9796789at2"/>
<keyword evidence="7" id="KW-0282">Flagellum</keyword>
<comment type="similarity">
    <text evidence="1 3">Belongs to the bacterial flagellin family.</text>
</comment>
<dbReference type="InterPro" id="IPR046358">
    <property type="entry name" value="Flagellin_C"/>
</dbReference>
<comment type="function">
    <text evidence="3">Flagellin is the subunit protein which polymerizes to form the filaments of bacterial flagella.</text>
</comment>
<dbReference type="RefSeq" id="WP_089272633.1">
    <property type="nucleotide sequence ID" value="NZ_FZOC01000002.1"/>
</dbReference>
<dbReference type="GO" id="GO:0005576">
    <property type="term" value="C:extracellular region"/>
    <property type="evidence" value="ECO:0007669"/>
    <property type="project" value="UniProtKB-SubCell"/>
</dbReference>
<dbReference type="AlphaFoldDB" id="A0A238Z1T0"/>
<reference evidence="7 8" key="1">
    <citation type="submission" date="2017-06" db="EMBL/GenBank/DDBJ databases">
        <authorList>
            <person name="Kim H.J."/>
            <person name="Triplett B.A."/>
        </authorList>
    </citation>
    <scope>NUCLEOTIDE SEQUENCE [LARGE SCALE GENOMIC DNA]</scope>
    <source>
        <strain evidence="7 8">DSM 13116</strain>
    </source>
</reference>
<dbReference type="Gene3D" id="6.10.10.10">
    <property type="entry name" value="Flagellar export chaperone, C-terminal domain"/>
    <property type="match status" value="1"/>
</dbReference>
<keyword evidence="7" id="KW-0966">Cell projection</keyword>
<dbReference type="InterPro" id="IPR042187">
    <property type="entry name" value="Flagellin_C_sub2"/>
</dbReference>
<dbReference type="Gene3D" id="1.20.1330.10">
    <property type="entry name" value="f41 fragment of flagellin, N-terminal domain"/>
    <property type="match status" value="1"/>
</dbReference>
<evidence type="ECO:0000313" key="7">
    <source>
        <dbReference type="EMBL" id="SNR76911.1"/>
    </source>
</evidence>
<dbReference type="InterPro" id="IPR001492">
    <property type="entry name" value="Flagellin"/>
</dbReference>
<keyword evidence="2 3" id="KW-0975">Bacterial flagellum</keyword>
<dbReference type="Proteomes" id="UP000198324">
    <property type="component" value="Unassembled WGS sequence"/>
</dbReference>
<keyword evidence="4" id="KW-0175">Coiled coil</keyword>
<keyword evidence="3" id="KW-0964">Secreted</keyword>
<dbReference type="SUPFAM" id="SSF64518">
    <property type="entry name" value="Phase 1 flagellin"/>
    <property type="match status" value="1"/>
</dbReference>
<dbReference type="GO" id="GO:0009288">
    <property type="term" value="C:bacterial-type flagellum"/>
    <property type="evidence" value="ECO:0007669"/>
    <property type="project" value="UniProtKB-SubCell"/>
</dbReference>
<dbReference type="Pfam" id="PF00700">
    <property type="entry name" value="Flagellin_C"/>
    <property type="match status" value="1"/>
</dbReference>
<keyword evidence="7" id="KW-0969">Cilium</keyword>
<evidence type="ECO:0000259" key="5">
    <source>
        <dbReference type="Pfam" id="PF00669"/>
    </source>
</evidence>
<feature type="domain" description="Flagellin C-terminal" evidence="6">
    <location>
        <begin position="214"/>
        <end position="290"/>
    </location>
</feature>
<dbReference type="InterPro" id="IPR001029">
    <property type="entry name" value="Flagellin_N"/>
</dbReference>
<sequence>MSGLFINHNLMAATVARNLQSSYGSLSTSTERLSSGLRINSAADDAAGLAIREIMRAEISSLNQGVRNANDAISMIQTADGALGVIDEKLIRMKELAMQASTGTYSSDQRLIIDSEYQAMASEITRIANSTDFNGIHLLNGNLSGENSAHNGNGLTSTGPVKVHFGSGNDSAEDYYYVSINSATASAMGIGLGAAEGSGGRTISTQALAQASLAALDKAIISKDKIRANLGALQNRLENTITNLSIQAENTQASEAQISDVDVATEMTEFTRQQIKVQSAVAMLSQANSLGKLAMQLIGG</sequence>